<dbReference type="AlphaFoldDB" id="V8CN03"/>
<keyword evidence="1" id="KW-1133">Transmembrane helix</keyword>
<evidence type="ECO:0000256" key="1">
    <source>
        <dbReference type="SAM" id="Phobius"/>
    </source>
</evidence>
<gene>
    <name evidence="2" type="ORF">HMPREF1173_01506</name>
</gene>
<keyword evidence="1" id="KW-0472">Membrane</keyword>
<proteinExistence type="predicted"/>
<keyword evidence="1" id="KW-0812">Transmembrane</keyword>
<accession>V8CN03</accession>
<comment type="caution">
    <text evidence="2">The sequence shown here is derived from an EMBL/GenBank/DDBJ whole genome shotgun (WGS) entry which is preliminary data.</text>
</comment>
<feature type="transmembrane region" description="Helical" evidence="1">
    <location>
        <begin position="48"/>
        <end position="67"/>
    </location>
</feature>
<feature type="transmembrane region" description="Helical" evidence="1">
    <location>
        <begin position="6"/>
        <end position="27"/>
    </location>
</feature>
<evidence type="ECO:0000313" key="3">
    <source>
        <dbReference type="Proteomes" id="UP000018727"/>
    </source>
</evidence>
<sequence>MMMLRFNEPIWIKIFHFVIITLNFVITDFHYKFLCHYNSFIYRYLKRYFYNIIYICCHLFLCLLIQYT</sequence>
<dbReference type="Proteomes" id="UP000018727">
    <property type="component" value="Unassembled WGS sequence"/>
</dbReference>
<name>V8CN03_9BACT</name>
<dbReference type="HOGENOM" id="CLU_2790502_0_0_10"/>
<evidence type="ECO:0000313" key="2">
    <source>
        <dbReference type="EMBL" id="ETD28457.1"/>
    </source>
</evidence>
<reference evidence="2 3" key="1">
    <citation type="submission" date="2013-10" db="EMBL/GenBank/DDBJ databases">
        <title>The Genome Sequence of Prevotella nigrescens CC14M.</title>
        <authorList>
            <consortium name="The Broad Institute Genomics Platform"/>
            <person name="Earl A."/>
            <person name="Allen-Vercoe E."/>
            <person name="Daigneault M."/>
            <person name="Young S.K."/>
            <person name="Zeng Q."/>
            <person name="Gargeya S."/>
            <person name="Fitzgerald M."/>
            <person name="Abouelleil A."/>
            <person name="Alvarado L."/>
            <person name="Chapman S.B."/>
            <person name="Gainer-Dewar J."/>
            <person name="Goldberg J."/>
            <person name="Griggs A."/>
            <person name="Gujja S."/>
            <person name="Hansen M."/>
            <person name="Howarth C."/>
            <person name="Imamovic A."/>
            <person name="Ireland A."/>
            <person name="Larimer J."/>
            <person name="McCowan C."/>
            <person name="Murphy C."/>
            <person name="Pearson M."/>
            <person name="Poon T.W."/>
            <person name="Priest M."/>
            <person name="Roberts A."/>
            <person name="Saif S."/>
            <person name="Shea T."/>
            <person name="Sykes S."/>
            <person name="Wortman J."/>
            <person name="Nusbaum C."/>
            <person name="Birren B."/>
        </authorList>
    </citation>
    <scope>NUCLEOTIDE SEQUENCE [LARGE SCALE GENOMIC DNA]</scope>
    <source>
        <strain evidence="2 3">CC14M</strain>
    </source>
</reference>
<organism evidence="2 3">
    <name type="scientific">Prevotella nigrescens CC14M</name>
    <dbReference type="NCBI Taxonomy" id="1073366"/>
    <lineage>
        <taxon>Bacteria</taxon>
        <taxon>Pseudomonadati</taxon>
        <taxon>Bacteroidota</taxon>
        <taxon>Bacteroidia</taxon>
        <taxon>Bacteroidales</taxon>
        <taxon>Prevotellaceae</taxon>
        <taxon>Prevotella</taxon>
    </lineage>
</organism>
<keyword evidence="3" id="KW-1185">Reference proteome</keyword>
<dbReference type="EMBL" id="AZJH01000022">
    <property type="protein sequence ID" value="ETD28457.1"/>
    <property type="molecule type" value="Genomic_DNA"/>
</dbReference>
<protein>
    <submittedName>
        <fullName evidence="2">Uncharacterized protein</fullName>
    </submittedName>
</protein>